<dbReference type="AlphaFoldDB" id="A0A022S2S0"/>
<organism evidence="4 5">
    <name type="scientific">Erythranthe guttata</name>
    <name type="common">Yellow monkey flower</name>
    <name type="synonym">Mimulus guttatus</name>
    <dbReference type="NCBI Taxonomy" id="4155"/>
    <lineage>
        <taxon>Eukaryota</taxon>
        <taxon>Viridiplantae</taxon>
        <taxon>Streptophyta</taxon>
        <taxon>Embryophyta</taxon>
        <taxon>Tracheophyta</taxon>
        <taxon>Spermatophyta</taxon>
        <taxon>Magnoliopsida</taxon>
        <taxon>eudicotyledons</taxon>
        <taxon>Gunneridae</taxon>
        <taxon>Pentapetalae</taxon>
        <taxon>asterids</taxon>
        <taxon>lamiids</taxon>
        <taxon>Lamiales</taxon>
        <taxon>Phrymaceae</taxon>
        <taxon>Erythranthe</taxon>
    </lineage>
</organism>
<accession>A0A022S2S0</accession>
<dbReference type="PhylomeDB" id="A0A022S2S0"/>
<keyword evidence="5" id="KW-1185">Reference proteome</keyword>
<dbReference type="OMA" id="MFIDARM"/>
<name>A0A022S2S0_ERYGU</name>
<dbReference type="PANTHER" id="PTHR48044:SF82">
    <property type="entry name" value="GLYCOSYLTRANSFERASE"/>
    <property type="match status" value="1"/>
</dbReference>
<proteinExistence type="inferred from homology"/>
<evidence type="ECO:0000256" key="3">
    <source>
        <dbReference type="ARBA" id="ARBA00022679"/>
    </source>
</evidence>
<sequence>MDSEASCFRILMFPWLAHGHIFPYLELARRISKKKKFHIHLCSTAVNFNSINSFIEKNSLQNSIETVELHLQSDLPPHYHTTKNLPSNLILTLLKSFQTAKPSFSDTIAALKPDLVIYDIFQPWAARIASSRGIPAVHFAAFAAATMAFVHHHYASPGGDFPFPELCLLDHEKRSIDSLIQFLYTDVFEEDKEVIFQNYRLSSEFVMLKTSEGFEGKYIDYVSDVCRRKILPVGPLVTGVCENAEENNSDVMKWLSKKEHHSTVYISFGSEYFLSEEEIDEIAKGLELCDERVNFIWVVRFPVGEKTITIEERLPRGFLNRVEGRGMVVSGWAPQANILAHPSTGAFVSHCGWSSLTESIYYGVPVIGMPKKLNMFIDARMLVGAGACVEVPSEENGVFKGENIANVIRKVILEERIGQGLRLRSRELSEKMRIEEEQLIDETAEQLWQLCLKNKGKH</sequence>
<dbReference type="GO" id="GO:0016138">
    <property type="term" value="P:glycoside biosynthetic process"/>
    <property type="evidence" value="ECO:0007669"/>
    <property type="project" value="UniProtKB-ARBA"/>
</dbReference>
<evidence type="ECO:0000313" key="5">
    <source>
        <dbReference type="Proteomes" id="UP000030748"/>
    </source>
</evidence>
<dbReference type="InterPro" id="IPR002213">
    <property type="entry name" value="UDP_glucos_trans"/>
</dbReference>
<dbReference type="FunFam" id="3.40.50.2000:FF:000060">
    <property type="entry name" value="Glycosyltransferase"/>
    <property type="match status" value="1"/>
</dbReference>
<dbReference type="SUPFAM" id="SSF53756">
    <property type="entry name" value="UDP-Glycosyltransferase/glycogen phosphorylase"/>
    <property type="match status" value="1"/>
</dbReference>
<keyword evidence="3" id="KW-0808">Transferase</keyword>
<dbReference type="KEGG" id="egt:105962176"/>
<dbReference type="eggNOG" id="KOG1192">
    <property type="taxonomic scope" value="Eukaryota"/>
</dbReference>
<evidence type="ECO:0000256" key="2">
    <source>
        <dbReference type="ARBA" id="ARBA00022676"/>
    </source>
</evidence>
<protein>
    <recommendedName>
        <fullName evidence="6">Glycosyltransferase</fullName>
    </recommendedName>
</protein>
<dbReference type="Pfam" id="PF00201">
    <property type="entry name" value="UDPGT"/>
    <property type="match status" value="1"/>
</dbReference>
<dbReference type="CDD" id="cd03784">
    <property type="entry name" value="GT1_Gtf-like"/>
    <property type="match status" value="1"/>
</dbReference>
<dbReference type="STRING" id="4155.A0A022S2S0"/>
<evidence type="ECO:0000313" key="4">
    <source>
        <dbReference type="EMBL" id="EYU45580.1"/>
    </source>
</evidence>
<keyword evidence="2" id="KW-0328">Glycosyltransferase</keyword>
<reference evidence="4 5" key="1">
    <citation type="journal article" date="2013" name="Proc. Natl. Acad. Sci. U.S.A.">
        <title>Fine-scale variation in meiotic recombination in Mimulus inferred from population shotgun sequencing.</title>
        <authorList>
            <person name="Hellsten U."/>
            <person name="Wright K.M."/>
            <person name="Jenkins J."/>
            <person name="Shu S."/>
            <person name="Yuan Y."/>
            <person name="Wessler S.R."/>
            <person name="Schmutz J."/>
            <person name="Willis J.H."/>
            <person name="Rokhsar D.S."/>
        </authorList>
    </citation>
    <scope>NUCLEOTIDE SEQUENCE [LARGE SCALE GENOMIC DNA]</scope>
    <source>
        <strain evidence="5">cv. DUN x IM62</strain>
    </source>
</reference>
<dbReference type="OrthoDB" id="5835829at2759"/>
<gene>
    <name evidence="4" type="ORF">MIMGU_mgv1a021692mg</name>
</gene>
<dbReference type="PANTHER" id="PTHR48044">
    <property type="entry name" value="GLYCOSYLTRANSFERASE"/>
    <property type="match status" value="1"/>
</dbReference>
<dbReference type="Gene3D" id="3.40.50.2000">
    <property type="entry name" value="Glycogen Phosphorylase B"/>
    <property type="match status" value="2"/>
</dbReference>
<comment type="similarity">
    <text evidence="1">Belongs to the UDP-glycosyltransferase family.</text>
</comment>
<dbReference type="EMBL" id="KI630180">
    <property type="protein sequence ID" value="EYU45580.1"/>
    <property type="molecule type" value="Genomic_DNA"/>
</dbReference>
<evidence type="ECO:0000256" key="1">
    <source>
        <dbReference type="ARBA" id="ARBA00009995"/>
    </source>
</evidence>
<dbReference type="GO" id="GO:0035251">
    <property type="term" value="F:UDP-glucosyltransferase activity"/>
    <property type="evidence" value="ECO:0000318"/>
    <property type="project" value="GO_Central"/>
</dbReference>
<dbReference type="Proteomes" id="UP000030748">
    <property type="component" value="Unassembled WGS sequence"/>
</dbReference>
<evidence type="ECO:0008006" key="6">
    <source>
        <dbReference type="Google" id="ProtNLM"/>
    </source>
</evidence>